<evidence type="ECO:0000313" key="2">
    <source>
        <dbReference type="Proteomes" id="UP000828048"/>
    </source>
</evidence>
<organism evidence="1 2">
    <name type="scientific">Vaccinium darrowii</name>
    <dbReference type="NCBI Taxonomy" id="229202"/>
    <lineage>
        <taxon>Eukaryota</taxon>
        <taxon>Viridiplantae</taxon>
        <taxon>Streptophyta</taxon>
        <taxon>Embryophyta</taxon>
        <taxon>Tracheophyta</taxon>
        <taxon>Spermatophyta</taxon>
        <taxon>Magnoliopsida</taxon>
        <taxon>eudicotyledons</taxon>
        <taxon>Gunneridae</taxon>
        <taxon>Pentapetalae</taxon>
        <taxon>asterids</taxon>
        <taxon>Ericales</taxon>
        <taxon>Ericaceae</taxon>
        <taxon>Vaccinioideae</taxon>
        <taxon>Vaccinieae</taxon>
        <taxon>Vaccinium</taxon>
    </lineage>
</organism>
<keyword evidence="2" id="KW-1185">Reference proteome</keyword>
<accession>A0ACB7Z8S8</accession>
<name>A0ACB7Z8S8_9ERIC</name>
<gene>
    <name evidence="1" type="ORF">Vadar_000553</name>
</gene>
<comment type="caution">
    <text evidence="1">The sequence shown here is derived from an EMBL/GenBank/DDBJ whole genome shotgun (WGS) entry which is preliminary data.</text>
</comment>
<sequence length="328" mass="38089">MENESDGVEAGEQISESFICCVCLDLLYKPIVLACGHVSCFWCVHRAMSNLHESHCPICRQPYGHFPTICQMLHFLLLKMYPVAYKTRETYMLEEEKEIGCFSPKVDDLLQAITEVQGRFQLWMYHVLHASNYSFRPVVLNCGHVYCEACIVLTGEAIRCQVCQSPHPSGFPKVCLELDHFLEEQFPEEYTARRGTVQLKQVQFQHEKLTDFSWLVHGVYLVLQKKEVFSIGWVKMVQMCILESVADSCGMMPIKGDRYRCIDCKEAIGFDLCGDCYNTRSKVPGRFNQQHTPDHRFEKEKSKTLRKHYVETTERRICRWTSCTFTLC</sequence>
<reference evidence="1 2" key="1">
    <citation type="journal article" date="2021" name="Hortic Res">
        <title>High-quality reference genome and annotation aids understanding of berry development for evergreen blueberry (Vaccinium darrowii).</title>
        <authorList>
            <person name="Yu J."/>
            <person name="Hulse-Kemp A.M."/>
            <person name="Babiker E."/>
            <person name="Staton M."/>
        </authorList>
    </citation>
    <scope>NUCLEOTIDE SEQUENCE [LARGE SCALE GENOMIC DNA]</scope>
    <source>
        <strain evidence="2">cv. NJ 8807/NJ 8810</strain>
        <tissue evidence="1">Young leaf</tissue>
    </source>
</reference>
<dbReference type="Proteomes" id="UP000828048">
    <property type="component" value="Chromosome 12"/>
</dbReference>
<protein>
    <submittedName>
        <fullName evidence="1">Uncharacterized protein</fullName>
    </submittedName>
</protein>
<evidence type="ECO:0000313" key="1">
    <source>
        <dbReference type="EMBL" id="KAH7862135.1"/>
    </source>
</evidence>
<proteinExistence type="predicted"/>
<dbReference type="EMBL" id="CM037162">
    <property type="protein sequence ID" value="KAH7862135.1"/>
    <property type="molecule type" value="Genomic_DNA"/>
</dbReference>